<dbReference type="AlphaFoldDB" id="A0A4Y2PDX1"/>
<proteinExistence type="predicted"/>
<organism evidence="2 3">
    <name type="scientific">Araneus ventricosus</name>
    <name type="common">Orbweaver spider</name>
    <name type="synonym">Epeira ventricosa</name>
    <dbReference type="NCBI Taxonomy" id="182803"/>
    <lineage>
        <taxon>Eukaryota</taxon>
        <taxon>Metazoa</taxon>
        <taxon>Ecdysozoa</taxon>
        <taxon>Arthropoda</taxon>
        <taxon>Chelicerata</taxon>
        <taxon>Arachnida</taxon>
        <taxon>Araneae</taxon>
        <taxon>Araneomorphae</taxon>
        <taxon>Entelegynae</taxon>
        <taxon>Araneoidea</taxon>
        <taxon>Araneidae</taxon>
        <taxon>Araneus</taxon>
    </lineage>
</organism>
<reference evidence="2 3" key="1">
    <citation type="journal article" date="2019" name="Sci. Rep.">
        <title>Orb-weaving spider Araneus ventricosus genome elucidates the spidroin gene catalogue.</title>
        <authorList>
            <person name="Kono N."/>
            <person name="Nakamura H."/>
            <person name="Ohtoshi R."/>
            <person name="Moran D.A.P."/>
            <person name="Shinohara A."/>
            <person name="Yoshida Y."/>
            <person name="Fujiwara M."/>
            <person name="Mori M."/>
            <person name="Tomita M."/>
            <person name="Arakawa K."/>
        </authorList>
    </citation>
    <scope>NUCLEOTIDE SEQUENCE [LARGE SCALE GENOMIC DNA]</scope>
</reference>
<keyword evidence="1" id="KW-0472">Membrane</keyword>
<comment type="caution">
    <text evidence="2">The sequence shown here is derived from an EMBL/GenBank/DDBJ whole genome shotgun (WGS) entry which is preliminary data.</text>
</comment>
<name>A0A4Y2PDX1_ARAVE</name>
<keyword evidence="3" id="KW-1185">Reference proteome</keyword>
<evidence type="ECO:0000313" key="3">
    <source>
        <dbReference type="Proteomes" id="UP000499080"/>
    </source>
</evidence>
<feature type="transmembrane region" description="Helical" evidence="1">
    <location>
        <begin position="60"/>
        <end position="84"/>
    </location>
</feature>
<dbReference type="EMBL" id="BGPR01010912">
    <property type="protein sequence ID" value="GBN48690.1"/>
    <property type="molecule type" value="Genomic_DNA"/>
</dbReference>
<gene>
    <name evidence="2" type="ORF">AVEN_120701_1</name>
</gene>
<keyword evidence="1" id="KW-0812">Transmembrane</keyword>
<evidence type="ECO:0000313" key="2">
    <source>
        <dbReference type="EMBL" id="GBN48690.1"/>
    </source>
</evidence>
<protein>
    <submittedName>
        <fullName evidence="2">Uncharacterized protein</fullName>
    </submittedName>
</protein>
<dbReference type="Proteomes" id="UP000499080">
    <property type="component" value="Unassembled WGS sequence"/>
</dbReference>
<keyword evidence="1" id="KW-1133">Transmembrane helix</keyword>
<evidence type="ECO:0000256" key="1">
    <source>
        <dbReference type="SAM" id="Phobius"/>
    </source>
</evidence>
<accession>A0A4Y2PDX1</accession>
<sequence>MGCYQAANSTVIACLVKNITISPDFHLDLLSNRRVFAVLLQQLADVLVLVQNYFPWFSQLFGGYITAIGAILLNQIIDLSLIGLKTLLSCSLVSSLKQSLFPNNIF</sequence>